<feature type="region of interest" description="Disordered" evidence="1">
    <location>
        <begin position="1"/>
        <end position="39"/>
    </location>
</feature>
<accession>A0A7S3BQK4</accession>
<name>A0A7S3BQK4_9VIRI</name>
<dbReference type="EMBL" id="HBHY01012395">
    <property type="protein sequence ID" value="CAE0140657.1"/>
    <property type="molecule type" value="Transcribed_RNA"/>
</dbReference>
<organism evidence="3">
    <name type="scientific">Prasinoderma singulare</name>
    <dbReference type="NCBI Taxonomy" id="676789"/>
    <lineage>
        <taxon>Eukaryota</taxon>
        <taxon>Viridiplantae</taxon>
        <taxon>Prasinodermophyta</taxon>
        <taxon>Prasinodermophyceae</taxon>
        <taxon>Prasinodermales</taxon>
        <taxon>Prasinodermaceae</taxon>
        <taxon>Prasinoderma</taxon>
    </lineage>
</organism>
<dbReference type="EMBL" id="HBHY01012396">
    <property type="protein sequence ID" value="CAE0140658.1"/>
    <property type="molecule type" value="Transcribed_RNA"/>
</dbReference>
<proteinExistence type="predicted"/>
<feature type="compositionally biased region" description="Basic and acidic residues" evidence="1">
    <location>
        <begin position="1"/>
        <end position="13"/>
    </location>
</feature>
<evidence type="ECO:0000313" key="2">
    <source>
        <dbReference type="EMBL" id="CAE0140657.1"/>
    </source>
</evidence>
<evidence type="ECO:0000256" key="1">
    <source>
        <dbReference type="SAM" id="MobiDB-lite"/>
    </source>
</evidence>
<dbReference type="AlphaFoldDB" id="A0A7S3BQK4"/>
<reference evidence="3" key="1">
    <citation type="submission" date="2021-01" db="EMBL/GenBank/DDBJ databases">
        <authorList>
            <person name="Corre E."/>
            <person name="Pelletier E."/>
            <person name="Niang G."/>
            <person name="Scheremetjew M."/>
            <person name="Finn R."/>
            <person name="Kale V."/>
            <person name="Holt S."/>
            <person name="Cochrane G."/>
            <person name="Meng A."/>
            <person name="Brown T."/>
            <person name="Cohen L."/>
        </authorList>
    </citation>
    <scope>NUCLEOTIDE SEQUENCE</scope>
    <source>
        <strain evidence="3">RCC927</strain>
    </source>
</reference>
<protein>
    <submittedName>
        <fullName evidence="3">Uncharacterized protein</fullName>
    </submittedName>
</protein>
<gene>
    <name evidence="2" type="ORF">PSIN1315_LOCUS7968</name>
    <name evidence="3" type="ORF">PSIN1315_LOCUS7969</name>
</gene>
<dbReference type="PANTHER" id="PTHR39474">
    <property type="entry name" value="UNNAMED PRODUCT"/>
    <property type="match status" value="1"/>
</dbReference>
<dbReference type="PANTHER" id="PTHR39474:SF1">
    <property type="entry name" value="FUNGAL SPECIFIC TRANSCRIPTION FACTOR"/>
    <property type="match status" value="1"/>
</dbReference>
<sequence>MDKPAEGGAEQKELLGLPAPGTYRGAPDAGEEGKRTLDMSSGEAKVELAHLGPIIVNSDGSMSRIANWDKMSAAEQQVAARRVAARNERRRAELVARQQAEAEWKKAEAMLDETAHAGLRAIEKLASDMD</sequence>
<evidence type="ECO:0000313" key="3">
    <source>
        <dbReference type="EMBL" id="CAE0140658.1"/>
    </source>
</evidence>